<organism evidence="1">
    <name type="scientific">Hexamita inflata</name>
    <dbReference type="NCBI Taxonomy" id="28002"/>
    <lineage>
        <taxon>Eukaryota</taxon>
        <taxon>Metamonada</taxon>
        <taxon>Diplomonadida</taxon>
        <taxon>Hexamitidae</taxon>
        <taxon>Hexamitinae</taxon>
        <taxon>Hexamita</taxon>
    </lineage>
</organism>
<reference evidence="1" key="1">
    <citation type="submission" date="2023-06" db="EMBL/GenBank/DDBJ databases">
        <authorList>
            <person name="Kurt Z."/>
        </authorList>
    </citation>
    <scope>NUCLEOTIDE SEQUENCE</scope>
</reference>
<sequence>MATCANYTTTQCSTPAFRKTKQATYQSAQWPNAHSPPPQVPTRGVKQFYRPFAERSGFKSKYLGEIHANQTRLKLSRKARILRPYVMNSSKIVSDFDPIFIEQCFVKIIQTPELNNLQVLFLLNKMDFQTSKTMEQIMKWNK</sequence>
<comment type="caution">
    <text evidence="1">The sequence shown here is derived from an EMBL/GenBank/DDBJ whole genome shotgun (WGS) entry which is preliminary data.</text>
</comment>
<proteinExistence type="predicted"/>
<dbReference type="Proteomes" id="UP001642409">
    <property type="component" value="Unassembled WGS sequence"/>
</dbReference>
<reference evidence="2 3" key="2">
    <citation type="submission" date="2024-07" db="EMBL/GenBank/DDBJ databases">
        <authorList>
            <person name="Akdeniz Z."/>
        </authorList>
    </citation>
    <scope>NUCLEOTIDE SEQUENCE [LARGE SCALE GENOMIC DNA]</scope>
</reference>
<evidence type="ECO:0000313" key="1">
    <source>
        <dbReference type="EMBL" id="CAI9969747.1"/>
    </source>
</evidence>
<evidence type="ECO:0000313" key="3">
    <source>
        <dbReference type="Proteomes" id="UP001642409"/>
    </source>
</evidence>
<accession>A0AA86UYN1</accession>
<evidence type="ECO:0000313" key="2">
    <source>
        <dbReference type="EMBL" id="CAL5999642.1"/>
    </source>
</evidence>
<keyword evidence="3" id="KW-1185">Reference proteome</keyword>
<name>A0AA86UYN1_9EUKA</name>
<protein>
    <submittedName>
        <fullName evidence="2">Hypothetical_protein</fullName>
    </submittedName>
</protein>
<gene>
    <name evidence="2" type="ORF">HINF_LOCUS16311</name>
    <name evidence="1" type="ORF">HINF_LOCUS57392</name>
</gene>
<dbReference type="EMBL" id="CATOUU010001064">
    <property type="protein sequence ID" value="CAI9969747.1"/>
    <property type="molecule type" value="Genomic_DNA"/>
</dbReference>
<dbReference type="AlphaFoldDB" id="A0AA86UYN1"/>
<dbReference type="EMBL" id="CAXDID020000040">
    <property type="protein sequence ID" value="CAL5999642.1"/>
    <property type="molecule type" value="Genomic_DNA"/>
</dbReference>